<evidence type="ECO:0000256" key="2">
    <source>
        <dbReference type="ARBA" id="ARBA00004604"/>
    </source>
</evidence>
<evidence type="ECO:0000256" key="7">
    <source>
        <dbReference type="SAM" id="Coils"/>
    </source>
</evidence>
<dbReference type="GO" id="GO:0042273">
    <property type="term" value="P:ribosomal large subunit biogenesis"/>
    <property type="evidence" value="ECO:0007669"/>
    <property type="project" value="TreeGrafter"/>
</dbReference>
<evidence type="ECO:0000256" key="6">
    <source>
        <dbReference type="ARBA" id="ARBA00023242"/>
    </source>
</evidence>
<feature type="compositionally biased region" description="Basic residues" evidence="8">
    <location>
        <begin position="292"/>
        <end position="318"/>
    </location>
</feature>
<comment type="similarity">
    <text evidence="3">Belongs to the EBP2 family.</text>
</comment>
<keyword evidence="4" id="KW-0690">Ribosome biogenesis</keyword>
<organism evidence="9">
    <name type="scientific">Phallusia mammillata</name>
    <dbReference type="NCBI Taxonomy" id="59560"/>
    <lineage>
        <taxon>Eukaryota</taxon>
        <taxon>Metazoa</taxon>
        <taxon>Chordata</taxon>
        <taxon>Tunicata</taxon>
        <taxon>Ascidiacea</taxon>
        <taxon>Phlebobranchia</taxon>
        <taxon>Ascidiidae</taxon>
        <taxon>Phallusia</taxon>
    </lineage>
</organism>
<feature type="compositionally biased region" description="Low complexity" evidence="8">
    <location>
        <begin position="245"/>
        <end position="257"/>
    </location>
</feature>
<sequence length="318" mass="36878">MLDTTNVQDVIFELKMSDMESDISDEEFHVPRLNEDASDGDSDKELQVAYASGLLKPGLVRPITAPAPVINNLDGLKQKLEEIKQTNLEWIERLDVTVQPHNNKENNADEVEDGDTDVHNDFQREITFYEQAKSAVIFAMKRLHGDGVKTKRPEDYFAEMAKKDDHMKKVREKLLALQRQRETAEKNKTNFKLRKYGKQVQHSVTIERHQKKKELLKSVKKYRKGQTKSLDFLDEPDDKQKGGKKLSQLQKLQQQKKLNPKRASKNKKYGFGGKKRGMKRNNNKSANDVSGFKKHVHSKKNTQRPGKNRRVQMRNRNK</sequence>
<dbReference type="GO" id="GO:0006364">
    <property type="term" value="P:rRNA processing"/>
    <property type="evidence" value="ECO:0007669"/>
    <property type="project" value="TreeGrafter"/>
</dbReference>
<name>A0A6F9DAU4_9ASCI</name>
<keyword evidence="5 7" id="KW-0175">Coiled coil</keyword>
<comment type="subcellular location">
    <subcellularLocation>
        <location evidence="2">Nucleus</location>
        <location evidence="2">Nucleolus</location>
    </subcellularLocation>
</comment>
<feature type="compositionally biased region" description="Basic residues" evidence="8">
    <location>
        <begin position="258"/>
        <end position="282"/>
    </location>
</feature>
<dbReference type="AlphaFoldDB" id="A0A6F9DAU4"/>
<comment type="function">
    <text evidence="1">Required for the processing of the 27S pre-rRNA.</text>
</comment>
<proteinExistence type="evidence at transcript level"/>
<feature type="coiled-coil region" evidence="7">
    <location>
        <begin position="160"/>
        <end position="194"/>
    </location>
</feature>
<dbReference type="InterPro" id="IPR008610">
    <property type="entry name" value="Ebp2"/>
</dbReference>
<protein>
    <submittedName>
        <fullName evidence="9">Probable rRNA-processing protein EBP2</fullName>
    </submittedName>
</protein>
<reference evidence="9" key="1">
    <citation type="submission" date="2020-04" db="EMBL/GenBank/DDBJ databases">
        <authorList>
            <person name="Neveu A P."/>
        </authorList>
    </citation>
    <scope>NUCLEOTIDE SEQUENCE</scope>
    <source>
        <tissue evidence="9">Whole embryo</tissue>
    </source>
</reference>
<accession>A0A6F9DAU4</accession>
<dbReference type="PANTHER" id="PTHR13028:SF0">
    <property type="entry name" value="RRNA-PROCESSING PROTEIN EBP2-RELATED"/>
    <property type="match status" value="1"/>
</dbReference>
<evidence type="ECO:0000256" key="3">
    <source>
        <dbReference type="ARBA" id="ARBA00007336"/>
    </source>
</evidence>
<dbReference type="GO" id="GO:0030687">
    <property type="term" value="C:preribosome, large subunit precursor"/>
    <property type="evidence" value="ECO:0007669"/>
    <property type="project" value="TreeGrafter"/>
</dbReference>
<evidence type="ECO:0000256" key="8">
    <source>
        <dbReference type="SAM" id="MobiDB-lite"/>
    </source>
</evidence>
<keyword evidence="6" id="KW-0539">Nucleus</keyword>
<dbReference type="EMBL" id="LR784712">
    <property type="protein sequence ID" value="CAB3240537.1"/>
    <property type="molecule type" value="mRNA"/>
</dbReference>
<dbReference type="Pfam" id="PF05890">
    <property type="entry name" value="Ebp2"/>
    <property type="match status" value="1"/>
</dbReference>
<dbReference type="PANTHER" id="PTHR13028">
    <property type="entry name" value="RRNA PROCESSING PROTEIN EBNA1-BINDING PROTEIN-RELATED"/>
    <property type="match status" value="1"/>
</dbReference>
<evidence type="ECO:0000256" key="1">
    <source>
        <dbReference type="ARBA" id="ARBA00003387"/>
    </source>
</evidence>
<dbReference type="GO" id="GO:0034399">
    <property type="term" value="C:nuclear periphery"/>
    <property type="evidence" value="ECO:0007669"/>
    <property type="project" value="TreeGrafter"/>
</dbReference>
<feature type="region of interest" description="Disordered" evidence="8">
    <location>
        <begin position="227"/>
        <end position="318"/>
    </location>
</feature>
<evidence type="ECO:0000313" key="9">
    <source>
        <dbReference type="EMBL" id="CAB3240537.1"/>
    </source>
</evidence>
<evidence type="ECO:0000256" key="5">
    <source>
        <dbReference type="ARBA" id="ARBA00023054"/>
    </source>
</evidence>
<dbReference type="GO" id="GO:0005730">
    <property type="term" value="C:nucleolus"/>
    <property type="evidence" value="ECO:0007669"/>
    <property type="project" value="UniProtKB-SubCell"/>
</dbReference>
<gene>
    <name evidence="9" type="primary">Ebna1bp2</name>
</gene>
<evidence type="ECO:0000256" key="4">
    <source>
        <dbReference type="ARBA" id="ARBA00022517"/>
    </source>
</evidence>